<evidence type="ECO:0000313" key="1">
    <source>
        <dbReference type="EMBL" id="KAJ1675885.1"/>
    </source>
</evidence>
<dbReference type="Proteomes" id="UP001145114">
    <property type="component" value="Unassembled WGS sequence"/>
</dbReference>
<organism evidence="1 2">
    <name type="scientific">Spiromyces aspiralis</name>
    <dbReference type="NCBI Taxonomy" id="68401"/>
    <lineage>
        <taxon>Eukaryota</taxon>
        <taxon>Fungi</taxon>
        <taxon>Fungi incertae sedis</taxon>
        <taxon>Zoopagomycota</taxon>
        <taxon>Kickxellomycotina</taxon>
        <taxon>Kickxellomycetes</taxon>
        <taxon>Kickxellales</taxon>
        <taxon>Kickxellaceae</taxon>
        <taxon>Spiromyces</taxon>
    </lineage>
</organism>
<keyword evidence="2" id="KW-1185">Reference proteome</keyword>
<protein>
    <submittedName>
        <fullName evidence="1">Intraflagellar transport protein 88</fullName>
    </submittedName>
</protein>
<reference evidence="1" key="1">
    <citation type="submission" date="2022-06" db="EMBL/GenBank/DDBJ databases">
        <title>Phylogenomic reconstructions and comparative analyses of Kickxellomycotina fungi.</title>
        <authorList>
            <person name="Reynolds N.K."/>
            <person name="Stajich J.E."/>
            <person name="Barry K."/>
            <person name="Grigoriev I.V."/>
            <person name="Crous P."/>
            <person name="Smith M.E."/>
        </authorList>
    </citation>
    <scope>NUCLEOTIDE SEQUENCE</scope>
    <source>
        <strain evidence="1">RSA 2271</strain>
    </source>
</reference>
<proteinExistence type="predicted"/>
<comment type="caution">
    <text evidence="1">The sequence shown here is derived from an EMBL/GenBank/DDBJ whole genome shotgun (WGS) entry which is preliminary data.</text>
</comment>
<name>A0ACC1HIL3_9FUNG</name>
<dbReference type="EMBL" id="JAMZIH010005156">
    <property type="protein sequence ID" value="KAJ1675885.1"/>
    <property type="molecule type" value="Genomic_DNA"/>
</dbReference>
<gene>
    <name evidence="1" type="primary">IFT88</name>
    <name evidence="1" type="ORF">EV182_000376</name>
</gene>
<evidence type="ECO:0000313" key="2">
    <source>
        <dbReference type="Proteomes" id="UP001145114"/>
    </source>
</evidence>
<accession>A0ACC1HIL3</accession>
<sequence length="699" mass="77490">MDFITEQYSYLLNELLQGHGPDILTQDGLEALTVNSNSGNSSISLDSVSDDQVVCESQDQQRWALAQRLLHSRLIVIEDDEPKLTNAEGSLPQLTSSTQFYPSPDARLRSTQKSTMTRARLRLPTLQDIRSSLVLLRGIEGPHTQNNDLGWLLLAESVAAMCAHLSDQLLGMATDLSEGIEYWKARDASPLSLCVYFVQSLPGRMLDVLQRASAAVYLELVSVRGGLRLPRIGMAGRSTLASSSVAKAGLDFRRVLAGMWFLQRMRNEMLCKQRNLAAMRDSLAHRIGLLTQVTTTDIHGLGQDNGDNDDDDDDSYMRLARIAARVSLAMQLGCRQSGASQFPTPDGMTVAASISDIAGELERILDDSQVVLATQRKQAAADGIPPLLTRAWLPVTMGVLASHTASGLLMAYRHGLVEWISEAGRAIGNYIMQYITTPLANAYRTVRYGQHSFVVVSRETLRTDIAALEQMVVDFAAQTNDITVAAEIRERVRAGDLSDVMGRYSAELQNPIKNLLFGDLVRALMIQAQKVKVDVEQAMAALDKLLKANELNFAFLAAFPAALVLYGGWRLAARWVKCLGGAGGRRRSRHAILDIMHEIDKLLNNASTVEEPKLREQRLCLSPIEQGHLLCLTRQLRYHSRSLPDGATALGLSTVIGLNSWPIRGTFLRDVCDLENGRFMIEQRRRVLQRMYRLLFRPH</sequence>